<name>A0AAV3IXU1_ENTAV</name>
<dbReference type="EMBL" id="ASWL01000004">
    <property type="protein sequence ID" value="EOU20480.1"/>
    <property type="molecule type" value="Genomic_DNA"/>
</dbReference>
<dbReference type="EMBL" id="AHYV01000032">
    <property type="protein sequence ID" value="EOT42081.1"/>
    <property type="molecule type" value="Genomic_DNA"/>
</dbReference>
<evidence type="ECO:0000259" key="1">
    <source>
        <dbReference type="PROSITE" id="PS51704"/>
    </source>
</evidence>
<keyword evidence="4" id="KW-1185">Reference proteome</keyword>
<dbReference type="CDD" id="cd08566">
    <property type="entry name" value="GDPD_AtGDE_like"/>
    <property type="match status" value="1"/>
</dbReference>
<reference evidence="2 4" key="1">
    <citation type="submission" date="2013-03" db="EMBL/GenBank/DDBJ databases">
        <title>The Genome Sequence of Enterococcus avium ATCC_14025 (Illumina only assembly).</title>
        <authorList>
            <consortium name="The Broad Institute Genomics Platform"/>
            <consortium name="The Broad Institute Genome Sequencing Center for Infectious Disease"/>
            <person name="Earl A."/>
            <person name="Russ C."/>
            <person name="Gilmore M."/>
            <person name="Surin D."/>
            <person name="Walker B."/>
            <person name="Young S."/>
            <person name="Zeng Q."/>
            <person name="Gargeya S."/>
            <person name="Fitzgerald M."/>
            <person name="Haas B."/>
            <person name="Abouelleil A."/>
            <person name="Allen A.W."/>
            <person name="Alvarado L."/>
            <person name="Arachchi H.M."/>
            <person name="Berlin A.M."/>
            <person name="Chapman S.B."/>
            <person name="Gainer-Dewar J."/>
            <person name="Goldberg J."/>
            <person name="Griggs A."/>
            <person name="Gujja S."/>
            <person name="Hansen M."/>
            <person name="Howarth C."/>
            <person name="Imamovic A."/>
            <person name="Ireland A."/>
            <person name="Larimer J."/>
            <person name="McCowan C."/>
            <person name="Murphy C."/>
            <person name="Pearson M."/>
            <person name="Poon T.W."/>
            <person name="Priest M."/>
            <person name="Roberts A."/>
            <person name="Saif S."/>
            <person name="Shea T."/>
            <person name="Sisk P."/>
            <person name="Sykes S."/>
            <person name="Wortman J."/>
            <person name="Nusbaum C."/>
            <person name="Birren B."/>
        </authorList>
    </citation>
    <scope>NUCLEOTIDE SEQUENCE [LARGE SCALE GENOMIC DNA]</scope>
    <source>
        <strain evidence="2 4">ATCC 14025</strain>
    </source>
</reference>
<dbReference type="GO" id="GO:0006629">
    <property type="term" value="P:lipid metabolic process"/>
    <property type="evidence" value="ECO:0007669"/>
    <property type="project" value="InterPro"/>
</dbReference>
<dbReference type="Gene3D" id="3.20.20.190">
    <property type="entry name" value="Phosphatidylinositol (PI) phosphodiesterase"/>
    <property type="match status" value="1"/>
</dbReference>
<dbReference type="AlphaFoldDB" id="A0AAV3IXU1"/>
<dbReference type="GO" id="GO:0008081">
    <property type="term" value="F:phosphoric diester hydrolase activity"/>
    <property type="evidence" value="ECO:0007669"/>
    <property type="project" value="InterPro"/>
</dbReference>
<protein>
    <recommendedName>
        <fullName evidence="1">GP-PDE domain-containing protein</fullName>
    </recommendedName>
</protein>
<dbReference type="SUPFAM" id="SSF51695">
    <property type="entry name" value="PLC-like phosphodiesterases"/>
    <property type="match status" value="1"/>
</dbReference>
<dbReference type="Pfam" id="PF03009">
    <property type="entry name" value="GDPD"/>
    <property type="match status" value="1"/>
</dbReference>
<evidence type="ECO:0000313" key="3">
    <source>
        <dbReference type="EMBL" id="EOU20480.1"/>
    </source>
</evidence>
<organism evidence="3 5">
    <name type="scientific">Enterococcus avium ATCC 14025</name>
    <dbReference type="NCBI Taxonomy" id="1140002"/>
    <lineage>
        <taxon>Bacteria</taxon>
        <taxon>Bacillati</taxon>
        <taxon>Bacillota</taxon>
        <taxon>Bacilli</taxon>
        <taxon>Lactobacillales</taxon>
        <taxon>Enterococcaceae</taxon>
        <taxon>Enterococcus</taxon>
    </lineage>
</organism>
<dbReference type="PROSITE" id="PS51704">
    <property type="entry name" value="GP_PDE"/>
    <property type="match status" value="1"/>
</dbReference>
<dbReference type="Proteomes" id="UP000014107">
    <property type="component" value="Unassembled WGS sequence"/>
</dbReference>
<dbReference type="InterPro" id="IPR030395">
    <property type="entry name" value="GP_PDE_dom"/>
</dbReference>
<sequence length="254" mass="28620">MGLGIQTIRFPVWLEVDKFRLSAHRGATVFAPENSIEALQETVARGYGAVEIDIQMSADGQIFLMHDPTIDRTTNGTGIAKNMTMAQLKTFKLKTDNYPGLASKTLKIPTFAEALEVLAGQKIVINVDGSKWDWTDDVFITKVITLLKEYKLYDWCFFVLTNKTQRDHLTSRYPDACVTWMTDNTTQAEKALDEISAYKKAFVSMPLSIASNDFIAKCRRKTNFIHVYNVESQTDMSRLKSNGVSLIETNSLLP</sequence>
<dbReference type="Proteomes" id="UP000014104">
    <property type="component" value="Unassembled WGS sequence"/>
</dbReference>
<dbReference type="PANTHER" id="PTHR46211">
    <property type="entry name" value="GLYCEROPHOSPHORYL DIESTER PHOSPHODIESTERASE"/>
    <property type="match status" value="1"/>
</dbReference>
<evidence type="ECO:0000313" key="4">
    <source>
        <dbReference type="Proteomes" id="UP000014104"/>
    </source>
</evidence>
<feature type="domain" description="GP-PDE" evidence="1">
    <location>
        <begin position="19"/>
        <end position="254"/>
    </location>
</feature>
<proteinExistence type="predicted"/>
<reference evidence="3 5" key="2">
    <citation type="submission" date="2013-03" db="EMBL/GenBank/DDBJ databases">
        <title>The Genome Sequence of Enterococcus avium ATCC_14025 (PacBio/Illumina hybrid assembly).</title>
        <authorList>
            <consortium name="The Broad Institute Genomics Platform"/>
            <consortium name="The Broad Institute Genome Sequencing Center for Infectious Disease"/>
            <person name="Earl A."/>
            <person name="Russ C."/>
            <person name="Gilmore M."/>
            <person name="Surin D."/>
            <person name="Walker B."/>
            <person name="Young S."/>
            <person name="Zeng Q."/>
            <person name="Gargeya S."/>
            <person name="Fitzgerald M."/>
            <person name="Haas B."/>
            <person name="Abouelleil A."/>
            <person name="Allen A.W."/>
            <person name="Alvarado L."/>
            <person name="Arachchi H.M."/>
            <person name="Berlin A.M."/>
            <person name="Chapman S.B."/>
            <person name="Gainer-Dewar J."/>
            <person name="Goldberg J."/>
            <person name="Griggs A."/>
            <person name="Gujja S."/>
            <person name="Hansen M."/>
            <person name="Howarth C."/>
            <person name="Imamovic A."/>
            <person name="Ireland A."/>
            <person name="Larimer J."/>
            <person name="McCowan C."/>
            <person name="Murphy C."/>
            <person name="Pearson M."/>
            <person name="Poon T.W."/>
            <person name="Priest M."/>
            <person name="Roberts A."/>
            <person name="Saif S."/>
            <person name="Shea T."/>
            <person name="Sisk P."/>
            <person name="Sykes S."/>
            <person name="Wortman J."/>
            <person name="Nusbaum C."/>
            <person name="Birren B."/>
        </authorList>
    </citation>
    <scope>NUCLEOTIDE SEQUENCE [LARGE SCALE GENOMIC DNA]</scope>
    <source>
        <strain evidence="3 5">ATCC 14025</strain>
    </source>
</reference>
<dbReference type="InterPro" id="IPR017946">
    <property type="entry name" value="PLC-like_Pdiesterase_TIM-brl"/>
</dbReference>
<dbReference type="PANTHER" id="PTHR46211:SF14">
    <property type="entry name" value="GLYCEROPHOSPHODIESTER PHOSPHODIESTERASE"/>
    <property type="match status" value="1"/>
</dbReference>
<accession>A0AAV3IXU1</accession>
<gene>
    <name evidence="3" type="ORF">I570_02927</name>
    <name evidence="2" type="ORF">OMU_03004</name>
</gene>
<comment type="caution">
    <text evidence="3">The sequence shown here is derived from an EMBL/GenBank/DDBJ whole genome shotgun (WGS) entry which is preliminary data.</text>
</comment>
<evidence type="ECO:0000313" key="5">
    <source>
        <dbReference type="Proteomes" id="UP000014107"/>
    </source>
</evidence>
<evidence type="ECO:0000313" key="2">
    <source>
        <dbReference type="EMBL" id="EOT42081.1"/>
    </source>
</evidence>